<dbReference type="PROSITE" id="PS00639">
    <property type="entry name" value="THIOL_PROTEASE_HIS"/>
    <property type="match status" value="1"/>
</dbReference>
<comment type="similarity">
    <text evidence="1">Belongs to the peptidase C1 family.</text>
</comment>
<protein>
    <submittedName>
        <fullName evidence="4">C1 family peptidase</fullName>
    </submittedName>
</protein>
<dbReference type="PROSITE" id="PS00640">
    <property type="entry name" value="THIOL_PROTEASE_ASN"/>
    <property type="match status" value="1"/>
</dbReference>
<evidence type="ECO:0000256" key="1">
    <source>
        <dbReference type="ARBA" id="ARBA00008455"/>
    </source>
</evidence>
<evidence type="ECO:0000313" key="4">
    <source>
        <dbReference type="EMBL" id="MDT9001581.1"/>
    </source>
</evidence>
<dbReference type="CDD" id="cd02248">
    <property type="entry name" value="Peptidase_C1A"/>
    <property type="match status" value="1"/>
</dbReference>
<dbReference type="InterPro" id="IPR025661">
    <property type="entry name" value="Pept_asp_AS"/>
</dbReference>
<dbReference type="Pfam" id="PF26607">
    <property type="entry name" value="DUF8189"/>
    <property type="match status" value="1"/>
</dbReference>
<dbReference type="Gene3D" id="2.120.10.70">
    <property type="entry name" value="Fucose-specific lectin"/>
    <property type="match status" value="2"/>
</dbReference>
<keyword evidence="2" id="KW-1015">Disulfide bond</keyword>
<comment type="caution">
    <text evidence="4">The sequence shown here is derived from an EMBL/GenBank/DDBJ whole genome shotgun (WGS) entry which is preliminary data.</text>
</comment>
<dbReference type="PANTHER" id="PTHR12411">
    <property type="entry name" value="CYSTEINE PROTEASE FAMILY C1-RELATED"/>
    <property type="match status" value="1"/>
</dbReference>
<dbReference type="Pfam" id="PF00112">
    <property type="entry name" value="Peptidase_C1"/>
    <property type="match status" value="1"/>
</dbReference>
<dbReference type="Proteomes" id="UP001246372">
    <property type="component" value="Unassembled WGS sequence"/>
</dbReference>
<dbReference type="Gene3D" id="3.90.70.10">
    <property type="entry name" value="Cysteine proteinases"/>
    <property type="match status" value="1"/>
</dbReference>
<feature type="domain" description="Peptidase C1A papain C-terminal" evidence="3">
    <location>
        <begin position="70"/>
        <end position="292"/>
    </location>
</feature>
<accession>A0ABU3PG73</accession>
<evidence type="ECO:0000313" key="5">
    <source>
        <dbReference type="Proteomes" id="UP001246372"/>
    </source>
</evidence>
<dbReference type="RefSeq" id="WP_315652467.1">
    <property type="nucleotide sequence ID" value="NZ_JAVXZY010000010.1"/>
</dbReference>
<organism evidence="4 5">
    <name type="scientific">Roseateles aquae</name>
    <dbReference type="NCBI Taxonomy" id="3077235"/>
    <lineage>
        <taxon>Bacteria</taxon>
        <taxon>Pseudomonadati</taxon>
        <taxon>Pseudomonadota</taxon>
        <taxon>Betaproteobacteria</taxon>
        <taxon>Burkholderiales</taxon>
        <taxon>Sphaerotilaceae</taxon>
        <taxon>Roseateles</taxon>
    </lineage>
</organism>
<dbReference type="SUPFAM" id="SSF54001">
    <property type="entry name" value="Cysteine proteinases"/>
    <property type="match status" value="1"/>
</dbReference>
<evidence type="ECO:0000256" key="2">
    <source>
        <dbReference type="ARBA" id="ARBA00023157"/>
    </source>
</evidence>
<dbReference type="InterPro" id="IPR058502">
    <property type="entry name" value="PLL-like_beta-prop"/>
</dbReference>
<proteinExistence type="inferred from homology"/>
<dbReference type="InterPro" id="IPR039417">
    <property type="entry name" value="Peptidase_C1A_papain-like"/>
</dbReference>
<keyword evidence="5" id="KW-1185">Reference proteome</keyword>
<evidence type="ECO:0000259" key="3">
    <source>
        <dbReference type="SMART" id="SM00645"/>
    </source>
</evidence>
<name>A0ABU3PG73_9BURK</name>
<reference evidence="4" key="1">
    <citation type="submission" date="2023-09" db="EMBL/GenBank/DDBJ databases">
        <title>Paucibacter sp. APW11 Genome sequencing and assembly.</title>
        <authorList>
            <person name="Kim I."/>
        </authorList>
    </citation>
    <scope>NUCLEOTIDE SEQUENCE</scope>
    <source>
        <strain evidence="4">APW11</strain>
    </source>
</reference>
<dbReference type="SUPFAM" id="SSF89372">
    <property type="entry name" value="Fucose-specific lectin"/>
    <property type="match status" value="1"/>
</dbReference>
<dbReference type="InterPro" id="IPR000668">
    <property type="entry name" value="Peptidase_C1A_C"/>
</dbReference>
<dbReference type="InterPro" id="IPR025660">
    <property type="entry name" value="Pept_his_AS"/>
</dbReference>
<sequence>MATLDINTLSTQLSQAKASWTARQTPHSLLSDHEKRALLGGDFPQSYKDAVTAAASKAPMAAAAAVTAAFAPAVDWRNRNGNHVTSVKNQKQCGSCVSFCCTALVESMASIELGQLLDLSEADSHFASSHGPSCGGWNANACLAQIQARGVVPDALFPYMSAFENPPHVDPNPPHYWIPHAGPIPNRDAQAIKITSHGSLSNITDRKNYLSNIGPCAASFDVYDDFFSYGGGVYHHVSGPYVGGHCVEVIGYSEAEQCWICKNSWDTTFGVGGFFKIGYGQCNFDTYPFETARGVKLPAPAHGWHGYEGLGGIITSKPSATSWAANRIDVVARGTDSAVYHRWWNGSSWLGWESLGGIIQGAPAICSWGNGRLDIFAVGTDHKMYHKWYQGGWSGWESLGGQFSSEPCAVSWGPNRIDVFARGMDSAMYHLWWDGAHWGGWENLGGVLDSGPAVSSWSANRLDCFVKGTDSKLYHKWWNGAAWSGWENLGGYVAAEPGAVSWGPNRIDVFYPGVSFHMMHKWWNGSAWSGEEDLGGVLSSGVGVSSWAAGRLDCFVEGTDSAMYHKWYV</sequence>
<dbReference type="InterPro" id="IPR038765">
    <property type="entry name" value="Papain-like_cys_pep_sf"/>
</dbReference>
<dbReference type="CDD" id="cd22954">
    <property type="entry name" value="PLL_lectin"/>
    <property type="match status" value="1"/>
</dbReference>
<dbReference type="SMART" id="SM00645">
    <property type="entry name" value="Pept_C1"/>
    <property type="match status" value="1"/>
</dbReference>
<dbReference type="InterPro" id="IPR013128">
    <property type="entry name" value="Peptidase_C1A"/>
</dbReference>
<dbReference type="EMBL" id="JAVXZY010000010">
    <property type="protein sequence ID" value="MDT9001581.1"/>
    <property type="molecule type" value="Genomic_DNA"/>
</dbReference>
<gene>
    <name evidence="4" type="ORF">RQP53_20055</name>
</gene>